<keyword evidence="2" id="KW-0964">Secreted</keyword>
<reference evidence="5" key="1">
    <citation type="journal article" date="2019" name="Int. J. Syst. Evol. Microbiol.">
        <title>The Global Catalogue of Microorganisms (GCM) 10K type strain sequencing project: providing services to taxonomists for standard genome sequencing and annotation.</title>
        <authorList>
            <consortium name="The Broad Institute Genomics Platform"/>
            <consortium name="The Broad Institute Genome Sequencing Center for Infectious Disease"/>
            <person name="Wu L."/>
            <person name="Ma J."/>
        </authorList>
    </citation>
    <scope>NUCLEOTIDE SEQUENCE [LARGE SCALE GENOMIC DNA]</scope>
    <source>
        <strain evidence="5">CCM 8875</strain>
    </source>
</reference>
<keyword evidence="5" id="KW-1185">Reference proteome</keyword>
<gene>
    <name evidence="4" type="ORF">ACFQ5P_01760</name>
</gene>
<dbReference type="InterPro" id="IPR050557">
    <property type="entry name" value="RTX_toxin/Mannuronan_C5-epim"/>
</dbReference>
<dbReference type="SUPFAM" id="SSF51445">
    <property type="entry name" value="(Trans)glycosidases"/>
    <property type="match status" value="1"/>
</dbReference>
<comment type="subcellular location">
    <subcellularLocation>
        <location evidence="1">Secreted</location>
    </subcellularLocation>
</comment>
<evidence type="ECO:0000313" key="5">
    <source>
        <dbReference type="Proteomes" id="UP001597302"/>
    </source>
</evidence>
<evidence type="ECO:0000256" key="3">
    <source>
        <dbReference type="SAM" id="MobiDB-lite"/>
    </source>
</evidence>
<dbReference type="Gene3D" id="3.20.20.80">
    <property type="entry name" value="Glycosidases"/>
    <property type="match status" value="1"/>
</dbReference>
<dbReference type="Gene3D" id="2.150.10.10">
    <property type="entry name" value="Serralysin-like metalloprotease, C-terminal"/>
    <property type="match status" value="7"/>
</dbReference>
<proteinExistence type="predicted"/>
<evidence type="ECO:0000256" key="2">
    <source>
        <dbReference type="ARBA" id="ARBA00022525"/>
    </source>
</evidence>
<evidence type="ECO:0008006" key="6">
    <source>
        <dbReference type="Google" id="ProtNLM"/>
    </source>
</evidence>
<dbReference type="RefSeq" id="WP_165571183.1">
    <property type="nucleotide sequence ID" value="NZ_CBCSAJ010000027.1"/>
</dbReference>
<evidence type="ECO:0000313" key="4">
    <source>
        <dbReference type="EMBL" id="MFD1480012.1"/>
    </source>
</evidence>
<dbReference type="PANTHER" id="PTHR38340">
    <property type="entry name" value="S-LAYER PROTEIN"/>
    <property type="match status" value="1"/>
</dbReference>
<dbReference type="Proteomes" id="UP001597302">
    <property type="component" value="Unassembled WGS sequence"/>
</dbReference>
<name>A0ABW4DSD0_9RHOB</name>
<organism evidence="4 5">
    <name type="scientific">Paracoccus nototheniae</name>
    <dbReference type="NCBI Taxonomy" id="2489002"/>
    <lineage>
        <taxon>Bacteria</taxon>
        <taxon>Pseudomonadati</taxon>
        <taxon>Pseudomonadota</taxon>
        <taxon>Alphaproteobacteria</taxon>
        <taxon>Rhodobacterales</taxon>
        <taxon>Paracoccaceae</taxon>
        <taxon>Paracoccus</taxon>
    </lineage>
</organism>
<protein>
    <recommendedName>
        <fullName evidence="6">Calcium-binding protein</fullName>
    </recommendedName>
</protein>
<comment type="caution">
    <text evidence="4">The sequence shown here is derived from an EMBL/GenBank/DDBJ whole genome shotgun (WGS) entry which is preliminary data.</text>
</comment>
<dbReference type="PRINTS" id="PR00313">
    <property type="entry name" value="CABNDNGRPT"/>
</dbReference>
<dbReference type="InterPro" id="IPR017853">
    <property type="entry name" value="GH"/>
</dbReference>
<accession>A0ABW4DSD0</accession>
<dbReference type="InterPro" id="IPR011049">
    <property type="entry name" value="Serralysin-like_metalloprot_C"/>
</dbReference>
<evidence type="ECO:0000256" key="1">
    <source>
        <dbReference type="ARBA" id="ARBA00004613"/>
    </source>
</evidence>
<dbReference type="PANTHER" id="PTHR38340:SF1">
    <property type="entry name" value="S-LAYER PROTEIN"/>
    <property type="match status" value="1"/>
</dbReference>
<dbReference type="InterPro" id="IPR001343">
    <property type="entry name" value="Hemolysn_Ca-bd"/>
</dbReference>
<dbReference type="PROSITE" id="PS00330">
    <property type="entry name" value="HEMOLYSIN_CALCIUM"/>
    <property type="match status" value="4"/>
</dbReference>
<dbReference type="InterPro" id="IPR018511">
    <property type="entry name" value="Hemolysin-typ_Ca-bd_CS"/>
</dbReference>
<feature type="region of interest" description="Disordered" evidence="3">
    <location>
        <begin position="724"/>
        <end position="756"/>
    </location>
</feature>
<dbReference type="SUPFAM" id="SSF51120">
    <property type="entry name" value="beta-Roll"/>
    <property type="match status" value="4"/>
</dbReference>
<dbReference type="Pfam" id="PF00353">
    <property type="entry name" value="HemolysinCabind"/>
    <property type="match status" value="6"/>
</dbReference>
<feature type="compositionally biased region" description="Polar residues" evidence="3">
    <location>
        <begin position="728"/>
        <end position="737"/>
    </location>
</feature>
<feature type="region of interest" description="Disordered" evidence="3">
    <location>
        <begin position="779"/>
        <end position="817"/>
    </location>
</feature>
<dbReference type="EMBL" id="JBHTOQ010000003">
    <property type="protein sequence ID" value="MFD1480012.1"/>
    <property type="molecule type" value="Genomic_DNA"/>
</dbReference>
<sequence>MASTSHLNIINLQVEAEDQIVIDKANGTYAGNLAANDKYYLWQSEFQTRPTSMFGEPELYAERLRDALPEVTTLRVPFNLNSFNADGTLHPDFEGFLEAAAKEGFTFIMVQMEGAAQTLTAEGPDAVGQMRDGLTGEVYDRMEQGWTMMLDWMDAHPSVKDAVYAHEVVNEPAAYNQATFYAASRPEALQEFVSLYAEHMVQLGQMIEGRAGGAQIMVGGWNYSAQFQQLADIAMGDGSALDYIREGLGDSLVWSAHLYPGWLGTEGISDPDVLRAMLDQIYAPILNDTLVVTETNAQGNEAYNLFSDRTEVQGFTQIYDWFADNGVAVSWFTGSQYGGSVLSRMDPDGTLSYVQQGSFGAAMDAYSLGGEDPAQAAGETVEITLIRGRLRNQTTDPDYQSYNEMDIAQFLGSGFGHGGNDTLTGSAIANNFLYGGSGNDRVTGSILDDFLYGQDGNDRVDGGLSGHDHLFGGRGDDLIIGGAGISQMYGGAGGDIFVAHPRGQTILVDFSPTDGDQLIVNEAGFSADDFRAQAQSIDWDGAGPRDLRITLPGGGQIIMLGMGDRLDEVAAALLPPEGIVGPAAPAPVDLVLQGRPGIDILTGGVGNDTIYGDPEGGVGADQLSGGGGHDLIFGGGEADLIDGGTGNDRLYGGAGNDLIRGGLHNDVLDGEGGNDRLYGDNGNDLLTGGLGDDALYGGGGHDTLFGGDNNDLLSGDGGNDLMYGGNGNDTLRGSNGNDVLHGEASNDQLFGDKHNDTLYGGGGMDTLHGGSEDDVLYGEDANDTLYGDSGDDTLDGGGQNDLLSGGTGNDDLRGGVGQDTLYGDEGDDLLNGGGMNDTLYGGSGNDTLLGELGADWMSGGPGQDVATGGGGADTFVFDLGDNSLRITDFSTGQGDVLRLDAALLGGATTIEALQQRITLTDSGTLITFDGGDSILLANFRGTLTDVYVDIL</sequence>